<dbReference type="Gene3D" id="1.20.1260.10">
    <property type="match status" value="1"/>
</dbReference>
<dbReference type="PATRIC" id="fig|1396.539.peg.5147"/>
<dbReference type="InterPro" id="IPR012347">
    <property type="entry name" value="Ferritin-like"/>
</dbReference>
<dbReference type="PANTHER" id="PTHR39183">
    <property type="entry name" value="SPORE COAT PROTEIN F-LIKE PROTEIN YHCQ"/>
    <property type="match status" value="1"/>
</dbReference>
<organism evidence="4 5">
    <name type="scientific">Bacillus cereus</name>
    <dbReference type="NCBI Taxonomy" id="1396"/>
    <lineage>
        <taxon>Bacteria</taxon>
        <taxon>Bacillati</taxon>
        <taxon>Bacillota</taxon>
        <taxon>Bacilli</taxon>
        <taxon>Bacillales</taxon>
        <taxon>Bacillaceae</taxon>
        <taxon>Bacillus</taxon>
        <taxon>Bacillus cereus group</taxon>
    </lineage>
</organism>
<sequence>MSYPNQLAWHETLELHELVAFQANGLIKLKKSVRNVPDQALQSLYIKAINAINAINAIQNNLQELVQFYPYAPGFQSQHRDDTGFYAGDLLGLAKTSVRNYAIAITETATPRLREVLTRQINGAIQLHAQVFNFMYERGYYPAYDLKQLLKNDVQNVQKAIQMQY</sequence>
<evidence type="ECO:0000313" key="5">
    <source>
        <dbReference type="Proteomes" id="UP000076501"/>
    </source>
</evidence>
<reference evidence="4 5" key="1">
    <citation type="submission" date="2015-09" db="EMBL/GenBank/DDBJ databases">
        <title>Bacillus cereus food isolates.</title>
        <authorList>
            <person name="Boekhorst J."/>
        </authorList>
    </citation>
    <scope>NUCLEOTIDE SEQUENCE [LARGE SCALE GENOMIC DNA]</scope>
    <source>
        <strain evidence="4 5">B4082</strain>
    </source>
</reference>
<proteinExistence type="inferred from homology"/>
<accession>A0A164E271</accession>
<keyword evidence="4" id="KW-0167">Capsid protein</keyword>
<comment type="subcellular location">
    <subcellularLocation>
        <location evidence="2">Spore coat</location>
    </subcellularLocation>
</comment>
<dbReference type="RefSeq" id="WP_063223525.1">
    <property type="nucleotide sequence ID" value="NZ_LJKA01000052.1"/>
</dbReference>
<dbReference type="InterPro" id="IPR012851">
    <property type="entry name" value="Spore_coat_CotF-like"/>
</dbReference>
<dbReference type="GO" id="GO:0030435">
    <property type="term" value="P:sporulation resulting in formation of a cellular spore"/>
    <property type="evidence" value="ECO:0007669"/>
    <property type="project" value="UniProtKB-KW"/>
</dbReference>
<evidence type="ECO:0000256" key="3">
    <source>
        <dbReference type="ARBA" id="ARBA00024344"/>
    </source>
</evidence>
<keyword evidence="1" id="KW-0749">Sporulation</keyword>
<comment type="caution">
    <text evidence="4">The sequence shown here is derived from an EMBL/GenBank/DDBJ whole genome shotgun (WGS) entry which is preliminary data.</text>
</comment>
<comment type="similarity">
    <text evidence="3">Belongs to the CotF family.</text>
</comment>
<evidence type="ECO:0000313" key="4">
    <source>
        <dbReference type="EMBL" id="KZD31998.1"/>
    </source>
</evidence>
<dbReference type="Proteomes" id="UP000076501">
    <property type="component" value="Unassembled WGS sequence"/>
</dbReference>
<dbReference type="Pfam" id="PF07875">
    <property type="entry name" value="Coat_F"/>
    <property type="match status" value="1"/>
</dbReference>
<protein>
    <submittedName>
        <fullName evidence="4">Spore coat protein F</fullName>
    </submittedName>
</protein>
<dbReference type="AlphaFoldDB" id="A0A164E271"/>
<evidence type="ECO:0000256" key="2">
    <source>
        <dbReference type="ARBA" id="ARBA00024325"/>
    </source>
</evidence>
<dbReference type="EMBL" id="LJKA01000052">
    <property type="protein sequence ID" value="KZD31998.1"/>
    <property type="molecule type" value="Genomic_DNA"/>
</dbReference>
<dbReference type="PANTHER" id="PTHR39183:SF1">
    <property type="entry name" value="SPORE COAT PROTEIN F-LIKE PROTEIN YHCQ"/>
    <property type="match status" value="1"/>
</dbReference>
<name>A0A164E271_BACCE</name>
<keyword evidence="4" id="KW-0946">Virion</keyword>
<gene>
    <name evidence="4" type="ORF">B4082_3556</name>
</gene>
<evidence type="ECO:0000256" key="1">
    <source>
        <dbReference type="ARBA" id="ARBA00022969"/>
    </source>
</evidence>